<evidence type="ECO:0000313" key="1">
    <source>
        <dbReference type="EMBL" id="AJD20098.1"/>
    </source>
</evidence>
<reference evidence="1 2" key="1">
    <citation type="journal article" date="2015" name="J. Virol.">
        <title>The genome of the nucleopolyhedrosis-causing virus from Tipula oleracea sheds new light on the Nudiviridae family.</title>
        <authorList>
            <person name="Bezier A."/>
            <person name="Theze J."/>
            <person name="Gavory F."/>
            <person name="Gaillard J."/>
            <person name="Poulain J."/>
            <person name="Drezen J.M."/>
            <person name="Herniou E.A."/>
        </authorList>
    </citation>
    <scope>NUCLEOTIDE SEQUENCE [LARGE SCALE GENOMIC DNA]</scope>
    <source>
        <strain evidence="1">35</strain>
    </source>
</reference>
<accession>A0A0B4VGK5</accession>
<dbReference type="GeneID" id="22921752"/>
<dbReference type="EMBL" id="KM610234">
    <property type="protein sequence ID" value="AJD20098.1"/>
    <property type="molecule type" value="Genomic_DNA"/>
</dbReference>
<proteinExistence type="predicted"/>
<evidence type="ECO:0000313" key="2">
    <source>
        <dbReference type="Proteomes" id="UP000201058"/>
    </source>
</evidence>
<dbReference type="RefSeq" id="YP_009116685.1">
    <property type="nucleotide sequence ID" value="NC_026242.1"/>
</dbReference>
<gene>
    <name evidence="1" type="ORF">TONV_038</name>
</gene>
<dbReference type="KEGG" id="vg:22921752"/>
<protein>
    <submittedName>
        <fullName evidence="1">Uncharacterized protein</fullName>
    </submittedName>
</protein>
<sequence length="71" mass="8175">MECKIIKQISYGIRIGLYEVSIDNLHKNITLIYRRHSDGNNLFRLSPLIEGELIKCKIIRESTSSIDVVNV</sequence>
<organism evidence="1 2">
    <name type="scientific">Tipula oleracea nudivirus</name>
    <dbReference type="NCBI Taxonomy" id="1546257"/>
    <lineage>
        <taxon>Viruses</taxon>
        <taxon>Viruses incertae sedis</taxon>
        <taxon>Naldaviricetes</taxon>
        <taxon>Lefavirales</taxon>
        <taxon>Nudiviridae</taxon>
        <taxon>Deltanudivirus</taxon>
        <taxon>Deltanudivirus tipoleraceae</taxon>
    </lineage>
</organism>
<name>A0A0B4VGK5_9VIRU</name>
<dbReference type="Proteomes" id="UP000201058">
    <property type="component" value="Segment"/>
</dbReference>
<keyword evidence="2" id="KW-1185">Reference proteome</keyword>